<dbReference type="InterPro" id="IPR000014">
    <property type="entry name" value="PAS"/>
</dbReference>
<feature type="domain" description="Histidine kinase" evidence="6">
    <location>
        <begin position="533"/>
        <end position="757"/>
    </location>
</feature>
<dbReference type="InterPro" id="IPR036890">
    <property type="entry name" value="HATPase_C_sf"/>
</dbReference>
<evidence type="ECO:0000259" key="7">
    <source>
        <dbReference type="PROSITE" id="PS50112"/>
    </source>
</evidence>
<feature type="domain" description="PAC" evidence="8">
    <location>
        <begin position="350"/>
        <end position="402"/>
    </location>
</feature>
<keyword evidence="3" id="KW-0597">Phosphoprotein</keyword>
<dbReference type="Gene3D" id="3.30.450.20">
    <property type="entry name" value="PAS domain"/>
    <property type="match status" value="4"/>
</dbReference>
<keyword evidence="10" id="KW-1185">Reference proteome</keyword>
<evidence type="ECO:0000313" key="9">
    <source>
        <dbReference type="EMBL" id="QKE28778.1"/>
    </source>
</evidence>
<dbReference type="Pfam" id="PF13426">
    <property type="entry name" value="PAS_9"/>
    <property type="match status" value="1"/>
</dbReference>
<dbReference type="InterPro" id="IPR004358">
    <property type="entry name" value="Sig_transdc_His_kin-like_C"/>
</dbReference>
<dbReference type="Pfam" id="PF08448">
    <property type="entry name" value="PAS_4"/>
    <property type="match status" value="2"/>
</dbReference>
<dbReference type="InterPro" id="IPR013656">
    <property type="entry name" value="PAS_4"/>
</dbReference>
<dbReference type="AlphaFoldDB" id="A0A6M8EJW6"/>
<dbReference type="InterPro" id="IPR003594">
    <property type="entry name" value="HATPase_dom"/>
</dbReference>
<dbReference type="InterPro" id="IPR001610">
    <property type="entry name" value="PAC"/>
</dbReference>
<dbReference type="EMBL" id="CP042652">
    <property type="protein sequence ID" value="QKE28778.1"/>
    <property type="molecule type" value="Genomic_DNA"/>
</dbReference>
<dbReference type="Pfam" id="PF08447">
    <property type="entry name" value="PAS_3"/>
    <property type="match status" value="1"/>
</dbReference>
<protein>
    <recommendedName>
        <fullName evidence="2">histidine kinase</fullName>
        <ecNumber evidence="2">2.7.13.3</ecNumber>
    </recommendedName>
</protein>
<dbReference type="PROSITE" id="PS50109">
    <property type="entry name" value="HIS_KIN"/>
    <property type="match status" value="1"/>
</dbReference>
<dbReference type="PRINTS" id="PR00344">
    <property type="entry name" value="BCTRLSENSOR"/>
</dbReference>
<evidence type="ECO:0000256" key="4">
    <source>
        <dbReference type="ARBA" id="ARBA00022679"/>
    </source>
</evidence>
<sequence length="758" mass="87394">MTNIKLLTASLELIENEFFNTLTVSAVIWKNDENYTIHAISKNISKILGFSQENFINRKTIYSDLIHPDDLKKIISEIKNNVSEKKLEFTPEPYRIRNNKGIYKWIKMDIRIIYNKGEVSHFIGYISDCTLEKEILIEKEKDLIYYQTLIDNLPMLVWLKDKNSNFLAVNQSFANATTINEPSLTIGKNDFDVWSDEKLAKKYVHDDKLVLKSGKAKLVKEKILDKDQIKWFETFKAPVYNKEKKLLGTIGYAMDITNKFIVEEKMKLQYEQLELEKTKLSTIVSSLLDALWIKDADGKYLTCNKRFEDLYGAKQSEIIGKFDKDFVDEKLADFFRKHDIKAMHSDVPLSNYEELTFAKDGHTEYSHTIKTKVMLNDGSIYGVLGISRDISEIKKYQDKILEQKEEFETIFNFSKDGIAIIDLESNFLNCNESYCEMLGFTKEELLEKSCIELTIPEDKEKSIEGLERLLEKGFITNFEKRCLTKNNNIIYVNMSVSLLPDKKRLLIVTKNISDVKFIEEQSKLVSMGEMIGNIAHQWRQPLSIISTASTGVLFQKEFGVLTDKVLVDSMNSINNSAQYLSKTIDDFRNFIKNDKTEELTSITDALDFAINLTEASLKNNYINLIVNYEGDITIHAIKNELVQSFINLLNNAKDALITNIEEENRFIVITTKLIKDTLQITIKDSAGGIADEIMDRIFEPYFTTKQQSLGTGLGLSIVNKILRDKYHAKISVFNKKFECNNSTYYGACFKIIFNKEDL</sequence>
<keyword evidence="5 9" id="KW-0418">Kinase</keyword>
<evidence type="ECO:0000313" key="10">
    <source>
        <dbReference type="Proteomes" id="UP000503483"/>
    </source>
</evidence>
<dbReference type="InterPro" id="IPR013655">
    <property type="entry name" value="PAS_fold_3"/>
</dbReference>
<dbReference type="SMART" id="SM00091">
    <property type="entry name" value="PAS"/>
    <property type="match status" value="4"/>
</dbReference>
<evidence type="ECO:0000259" key="6">
    <source>
        <dbReference type="PROSITE" id="PS50109"/>
    </source>
</evidence>
<dbReference type="InterPro" id="IPR035965">
    <property type="entry name" value="PAS-like_dom_sf"/>
</dbReference>
<accession>A0A6M8EJW6</accession>
<dbReference type="GO" id="GO:0000155">
    <property type="term" value="F:phosphorelay sensor kinase activity"/>
    <property type="evidence" value="ECO:0007669"/>
    <property type="project" value="InterPro"/>
</dbReference>
<dbReference type="EC" id="2.7.13.3" evidence="2"/>
<name>A0A6M8EJW6_9BACT</name>
<keyword evidence="4" id="KW-0808">Transferase</keyword>
<dbReference type="InterPro" id="IPR052162">
    <property type="entry name" value="Sensor_kinase/Photoreceptor"/>
</dbReference>
<evidence type="ECO:0000259" key="8">
    <source>
        <dbReference type="PROSITE" id="PS50113"/>
    </source>
</evidence>
<feature type="domain" description="PAC" evidence="8">
    <location>
        <begin position="212"/>
        <end position="268"/>
    </location>
</feature>
<feature type="domain" description="PAS" evidence="7">
    <location>
        <begin position="276"/>
        <end position="321"/>
    </location>
</feature>
<dbReference type="RefSeq" id="WP_172126338.1">
    <property type="nucleotide sequence ID" value="NZ_CP042652.1"/>
</dbReference>
<dbReference type="PROSITE" id="PS50112">
    <property type="entry name" value="PAS"/>
    <property type="match status" value="3"/>
</dbReference>
<dbReference type="Gene3D" id="3.30.565.10">
    <property type="entry name" value="Histidine kinase-like ATPase, C-terminal domain"/>
    <property type="match status" value="1"/>
</dbReference>
<dbReference type="Proteomes" id="UP000503483">
    <property type="component" value="Chromosome"/>
</dbReference>
<dbReference type="InterPro" id="IPR003661">
    <property type="entry name" value="HisK_dim/P_dom"/>
</dbReference>
<reference evidence="9 10" key="1">
    <citation type="submission" date="2019-08" db="EMBL/GenBank/DDBJ databases">
        <title>Complete genome sequence of Arcobacter acticola.</title>
        <authorList>
            <person name="Miller W."/>
        </authorList>
    </citation>
    <scope>NUCLEOTIDE SEQUENCE [LARGE SCALE GENOMIC DNA]</scope>
    <source>
        <strain evidence="9 10">KCTC 52212</strain>
    </source>
</reference>
<gene>
    <name evidence="9" type="ORF">AACT_1621</name>
</gene>
<evidence type="ECO:0000256" key="2">
    <source>
        <dbReference type="ARBA" id="ARBA00012438"/>
    </source>
</evidence>
<dbReference type="PROSITE" id="PS50113">
    <property type="entry name" value="PAC"/>
    <property type="match status" value="2"/>
</dbReference>
<organism evidence="9 10">
    <name type="scientific">Arcobacter acticola</name>
    <dbReference type="NCBI Taxonomy" id="1849015"/>
    <lineage>
        <taxon>Bacteria</taxon>
        <taxon>Pseudomonadati</taxon>
        <taxon>Campylobacterota</taxon>
        <taxon>Epsilonproteobacteria</taxon>
        <taxon>Campylobacterales</taxon>
        <taxon>Arcobacteraceae</taxon>
        <taxon>Arcobacter</taxon>
    </lineage>
</organism>
<dbReference type="PANTHER" id="PTHR43304">
    <property type="entry name" value="PHYTOCHROME-LIKE PROTEIN CPH1"/>
    <property type="match status" value="1"/>
</dbReference>
<dbReference type="Pfam" id="PF02518">
    <property type="entry name" value="HATPase_c"/>
    <property type="match status" value="1"/>
</dbReference>
<dbReference type="PANTHER" id="PTHR43304:SF1">
    <property type="entry name" value="PAC DOMAIN-CONTAINING PROTEIN"/>
    <property type="match status" value="1"/>
</dbReference>
<dbReference type="InterPro" id="IPR000700">
    <property type="entry name" value="PAS-assoc_C"/>
</dbReference>
<dbReference type="SMART" id="SM00086">
    <property type="entry name" value="PAC"/>
    <property type="match status" value="4"/>
</dbReference>
<dbReference type="Gene3D" id="1.10.287.130">
    <property type="match status" value="1"/>
</dbReference>
<dbReference type="SUPFAM" id="SSF47384">
    <property type="entry name" value="Homodimeric domain of signal transducing histidine kinase"/>
    <property type="match status" value="1"/>
</dbReference>
<feature type="domain" description="PAS" evidence="7">
    <location>
        <begin position="403"/>
        <end position="473"/>
    </location>
</feature>
<evidence type="ECO:0000256" key="5">
    <source>
        <dbReference type="ARBA" id="ARBA00022777"/>
    </source>
</evidence>
<dbReference type="SUPFAM" id="SSF55785">
    <property type="entry name" value="PYP-like sensor domain (PAS domain)"/>
    <property type="match status" value="4"/>
</dbReference>
<comment type="catalytic activity">
    <reaction evidence="1">
        <text>ATP + protein L-histidine = ADP + protein N-phospho-L-histidine.</text>
        <dbReference type="EC" id="2.7.13.3"/>
    </reaction>
</comment>
<dbReference type="NCBIfam" id="TIGR00229">
    <property type="entry name" value="sensory_box"/>
    <property type="match status" value="3"/>
</dbReference>
<evidence type="ECO:0000256" key="3">
    <source>
        <dbReference type="ARBA" id="ARBA00022553"/>
    </source>
</evidence>
<dbReference type="SMART" id="SM00387">
    <property type="entry name" value="HATPase_c"/>
    <property type="match status" value="1"/>
</dbReference>
<dbReference type="InterPro" id="IPR036097">
    <property type="entry name" value="HisK_dim/P_sf"/>
</dbReference>
<feature type="domain" description="PAS" evidence="7">
    <location>
        <begin position="23"/>
        <end position="85"/>
    </location>
</feature>
<evidence type="ECO:0000256" key="1">
    <source>
        <dbReference type="ARBA" id="ARBA00000085"/>
    </source>
</evidence>
<dbReference type="SUPFAM" id="SSF55874">
    <property type="entry name" value="ATPase domain of HSP90 chaperone/DNA topoisomerase II/histidine kinase"/>
    <property type="match status" value="1"/>
</dbReference>
<dbReference type="InterPro" id="IPR005467">
    <property type="entry name" value="His_kinase_dom"/>
</dbReference>
<dbReference type="KEGG" id="paco:AACT_1621"/>
<dbReference type="CDD" id="cd00130">
    <property type="entry name" value="PAS"/>
    <property type="match status" value="3"/>
</dbReference>
<proteinExistence type="predicted"/>
<dbReference type="CDD" id="cd00082">
    <property type="entry name" value="HisKA"/>
    <property type="match status" value="1"/>
</dbReference>